<protein>
    <recommendedName>
        <fullName evidence="3">Pentapeptide repeat-containing protein</fullName>
    </recommendedName>
</protein>
<comment type="caution">
    <text evidence="1">The sequence shown here is derived from an EMBL/GenBank/DDBJ whole genome shotgun (WGS) entry which is preliminary data.</text>
</comment>
<organism evidence="1 2">
    <name type="scientific">Brucella intermedia</name>
    <dbReference type="NCBI Taxonomy" id="94625"/>
    <lineage>
        <taxon>Bacteria</taxon>
        <taxon>Pseudomonadati</taxon>
        <taxon>Pseudomonadota</taxon>
        <taxon>Alphaproteobacteria</taxon>
        <taxon>Hyphomicrobiales</taxon>
        <taxon>Brucellaceae</taxon>
        <taxon>Brucella/Ochrobactrum group</taxon>
        <taxon>Brucella</taxon>
    </lineage>
</organism>
<evidence type="ECO:0000313" key="1">
    <source>
        <dbReference type="EMBL" id="HHV66139.1"/>
    </source>
</evidence>
<dbReference type="EMBL" id="DUMN01000021">
    <property type="protein sequence ID" value="HHV66139.1"/>
    <property type="molecule type" value="Genomic_DNA"/>
</dbReference>
<accession>A0A7V6P821</accession>
<name>A0A7V6P821_9HYPH</name>
<proteinExistence type="predicted"/>
<evidence type="ECO:0000313" key="2">
    <source>
        <dbReference type="Proteomes" id="UP000551563"/>
    </source>
</evidence>
<reference evidence="1 2" key="1">
    <citation type="journal article" date="2020" name="Biotechnol. Biofuels">
        <title>New insights from the biogas microbiome by comprehensive genome-resolved metagenomics of nearly 1600 species originating from multiple anaerobic digesters.</title>
        <authorList>
            <person name="Campanaro S."/>
            <person name="Treu L."/>
            <person name="Rodriguez-R L.M."/>
            <person name="Kovalovszki A."/>
            <person name="Ziels R.M."/>
            <person name="Maus I."/>
            <person name="Zhu X."/>
            <person name="Kougias P.G."/>
            <person name="Basile A."/>
            <person name="Luo G."/>
            <person name="Schluter A."/>
            <person name="Konstantinidis K.T."/>
            <person name="Angelidaki I."/>
        </authorList>
    </citation>
    <scope>NUCLEOTIDE SEQUENCE [LARGE SCALE GENOMIC DNA]</scope>
    <source>
        <strain evidence="1">AS04akNAM_66</strain>
    </source>
</reference>
<sequence length="264" mass="29528">MPTVRSKWGAVHRQIEETRRQIAVTEENNVAETLQKGAELISETSRARAAAGIASLHSVMLANNVRLATAAQSLLLDYVVQNGSTTHRQMNVSRAAEALTSAYLAKGLVLNESAYFALDHRRAATDDEYAADWIVIYGVSSVTYYKGNVNSQEIFASKEVAFNGVTFNNCIFKDLSNVNFEKCKFYQCSIERVHTSLLSGNFFYQCNFSGAKIVFDETMPNMQDGQNFIYVYDRPIADGNTGKPVAWKSVFLEFDEPVDFTFED</sequence>
<gene>
    <name evidence="1" type="ORF">GXX48_00615</name>
</gene>
<dbReference type="Gene3D" id="2.160.20.80">
    <property type="entry name" value="E3 ubiquitin-protein ligase SopA"/>
    <property type="match status" value="1"/>
</dbReference>
<dbReference type="AlphaFoldDB" id="A0A7V6P821"/>
<evidence type="ECO:0008006" key="3">
    <source>
        <dbReference type="Google" id="ProtNLM"/>
    </source>
</evidence>
<dbReference type="Proteomes" id="UP000551563">
    <property type="component" value="Unassembled WGS sequence"/>
</dbReference>